<feature type="compositionally biased region" description="Basic and acidic residues" evidence="6">
    <location>
        <begin position="10"/>
        <end position="20"/>
    </location>
</feature>
<dbReference type="GeneID" id="92028718"/>
<evidence type="ECO:0000256" key="2">
    <source>
        <dbReference type="ARBA" id="ARBA00023125"/>
    </source>
</evidence>
<comment type="subcellular location">
    <subcellularLocation>
        <location evidence="5">Nucleus</location>
    </subcellularLocation>
</comment>
<dbReference type="Pfam" id="PF00250">
    <property type="entry name" value="Forkhead"/>
    <property type="match status" value="1"/>
</dbReference>
<dbReference type="PANTHER" id="PTHR46078:SF2">
    <property type="entry name" value="FORK-HEAD DOMAIN-CONTAINING PROTEIN"/>
    <property type="match status" value="1"/>
</dbReference>
<feature type="compositionally biased region" description="Basic and acidic residues" evidence="6">
    <location>
        <begin position="499"/>
        <end position="509"/>
    </location>
</feature>
<dbReference type="PANTHER" id="PTHR46078">
    <property type="entry name" value="FORKHEAD BOX PROTEIN J2 FAMILY MEMBER"/>
    <property type="match status" value="1"/>
</dbReference>
<dbReference type="InterPro" id="IPR045912">
    <property type="entry name" value="FOXJ2/3-like"/>
</dbReference>
<keyword evidence="2 5" id="KW-0238">DNA-binding</keyword>
<evidence type="ECO:0000259" key="7">
    <source>
        <dbReference type="PROSITE" id="PS50039"/>
    </source>
</evidence>
<dbReference type="SMART" id="SM00339">
    <property type="entry name" value="FH"/>
    <property type="match status" value="1"/>
</dbReference>
<protein>
    <recommendedName>
        <fullName evidence="7">Fork-head domain-containing protein</fullName>
    </recommendedName>
</protein>
<organism evidence="8 9">
    <name type="scientific">Phyllosticta citribraziliensis</name>
    <dbReference type="NCBI Taxonomy" id="989973"/>
    <lineage>
        <taxon>Eukaryota</taxon>
        <taxon>Fungi</taxon>
        <taxon>Dikarya</taxon>
        <taxon>Ascomycota</taxon>
        <taxon>Pezizomycotina</taxon>
        <taxon>Dothideomycetes</taxon>
        <taxon>Dothideomycetes incertae sedis</taxon>
        <taxon>Botryosphaeriales</taxon>
        <taxon>Phyllostictaceae</taxon>
        <taxon>Phyllosticta</taxon>
    </lineage>
</organism>
<keyword evidence="1" id="KW-0805">Transcription regulation</keyword>
<evidence type="ECO:0000256" key="6">
    <source>
        <dbReference type="SAM" id="MobiDB-lite"/>
    </source>
</evidence>
<dbReference type="EMBL" id="JBBPEH010000006">
    <property type="protein sequence ID" value="KAK7537537.1"/>
    <property type="molecule type" value="Genomic_DNA"/>
</dbReference>
<dbReference type="Proteomes" id="UP001360953">
    <property type="component" value="Unassembled WGS sequence"/>
</dbReference>
<dbReference type="SUPFAM" id="SSF46785">
    <property type="entry name" value="Winged helix' DNA-binding domain"/>
    <property type="match status" value="1"/>
</dbReference>
<dbReference type="Gene3D" id="1.10.10.10">
    <property type="entry name" value="Winged helix-like DNA-binding domain superfamily/Winged helix DNA-binding domain"/>
    <property type="match status" value="1"/>
</dbReference>
<feature type="compositionally biased region" description="Low complexity" evidence="6">
    <location>
        <begin position="30"/>
        <end position="42"/>
    </location>
</feature>
<dbReference type="RefSeq" id="XP_066655688.1">
    <property type="nucleotide sequence ID" value="XM_066795812.1"/>
</dbReference>
<evidence type="ECO:0000313" key="8">
    <source>
        <dbReference type="EMBL" id="KAK7537537.1"/>
    </source>
</evidence>
<evidence type="ECO:0000256" key="1">
    <source>
        <dbReference type="ARBA" id="ARBA00023015"/>
    </source>
</evidence>
<keyword evidence="4 5" id="KW-0539">Nucleus</keyword>
<evidence type="ECO:0000256" key="3">
    <source>
        <dbReference type="ARBA" id="ARBA00023163"/>
    </source>
</evidence>
<comment type="caution">
    <text evidence="8">The sequence shown here is derived from an EMBL/GenBank/DDBJ whole genome shotgun (WGS) entry which is preliminary data.</text>
</comment>
<proteinExistence type="predicted"/>
<evidence type="ECO:0000313" key="9">
    <source>
        <dbReference type="Proteomes" id="UP001360953"/>
    </source>
</evidence>
<sequence>MSVSEPVQARAEEFHRRDTPGEPFFAPLPASQTSTSAMTSSALLVSEPEQSTFPKQEVGVGPSSGNNDTSETQDWYMTYSPSRYPESYSNYTAATCPSDSFETPSAINFGENQDVMPPAPSPGPASVLYSNSSSFGGLDPNIPRSISSPSWLDVNFPPGNQPPDLSDPTPIMTPFPSLHDSGYSDWSLASHFPNNFANRESLRHPHPGEGGMCDSSADKTEPYAKLIHRCLMQAPNKEMVLRDIYNWFKNNTNKAADKRTKGWQNSIRHNLSMNGAFQKVEVPAGGDQKKGNMWRLTPEAVRDGVKSTTRYRLNNKSHRSKVSCSDSSSQRADAGKKGGLAARHSRQHRFPEVDDCTQYMQDLSMSTRSLSNIPGLIPEGFSTMANGGLEQRQWYGFDAAYNPCRQSGATEAPARSFTMRPPLSPSPMNPFPPAFHQQPYYAASPGFSYVHQTPNTTQDVFSAPNSTDYGFEMMAESPECASAASDISEPQTPIPAGHGMEETGTHRFFDAGPGATV</sequence>
<accession>A0ABR1LQS2</accession>
<reference evidence="8 9" key="1">
    <citation type="submission" date="2024-04" db="EMBL/GenBank/DDBJ databases">
        <title>Phyllosticta paracitricarpa is synonymous to the EU quarantine fungus P. citricarpa based on phylogenomic analyses.</title>
        <authorList>
            <consortium name="Lawrence Berkeley National Laboratory"/>
            <person name="Van ingen-buijs V.A."/>
            <person name="Van westerhoven A.C."/>
            <person name="Haridas S."/>
            <person name="Skiadas P."/>
            <person name="Martin F."/>
            <person name="Groenewald J.Z."/>
            <person name="Crous P.W."/>
            <person name="Seidl M.F."/>
        </authorList>
    </citation>
    <scope>NUCLEOTIDE SEQUENCE [LARGE SCALE GENOMIC DNA]</scope>
    <source>
        <strain evidence="8 9">CPC 17464</strain>
    </source>
</reference>
<feature type="DNA-binding region" description="Fork-head" evidence="5">
    <location>
        <begin position="218"/>
        <end position="315"/>
    </location>
</feature>
<dbReference type="InterPro" id="IPR001766">
    <property type="entry name" value="Fork_head_dom"/>
</dbReference>
<dbReference type="InterPro" id="IPR030456">
    <property type="entry name" value="TF_fork_head_CS_2"/>
</dbReference>
<evidence type="ECO:0000256" key="4">
    <source>
        <dbReference type="ARBA" id="ARBA00023242"/>
    </source>
</evidence>
<feature type="region of interest" description="Disordered" evidence="6">
    <location>
        <begin position="314"/>
        <end position="352"/>
    </location>
</feature>
<gene>
    <name evidence="8" type="ORF">J3D65DRAFT_386544</name>
</gene>
<feature type="compositionally biased region" description="Polar residues" evidence="6">
    <location>
        <begin position="63"/>
        <end position="73"/>
    </location>
</feature>
<feature type="region of interest" description="Disordered" evidence="6">
    <location>
        <begin position="1"/>
        <end position="73"/>
    </location>
</feature>
<evidence type="ECO:0000256" key="5">
    <source>
        <dbReference type="PROSITE-ProRule" id="PRU00089"/>
    </source>
</evidence>
<feature type="domain" description="Fork-head" evidence="7">
    <location>
        <begin position="218"/>
        <end position="315"/>
    </location>
</feature>
<dbReference type="PROSITE" id="PS00658">
    <property type="entry name" value="FORK_HEAD_2"/>
    <property type="match status" value="1"/>
</dbReference>
<keyword evidence="3" id="KW-0804">Transcription</keyword>
<name>A0ABR1LQS2_9PEZI</name>
<feature type="compositionally biased region" description="Polar residues" evidence="6">
    <location>
        <begin position="322"/>
        <end position="331"/>
    </location>
</feature>
<dbReference type="InterPro" id="IPR036388">
    <property type="entry name" value="WH-like_DNA-bd_sf"/>
</dbReference>
<dbReference type="InterPro" id="IPR036390">
    <property type="entry name" value="WH_DNA-bd_sf"/>
</dbReference>
<dbReference type="PROSITE" id="PS50039">
    <property type="entry name" value="FORK_HEAD_3"/>
    <property type="match status" value="1"/>
</dbReference>
<feature type="region of interest" description="Disordered" evidence="6">
    <location>
        <begin position="497"/>
        <end position="517"/>
    </location>
</feature>
<keyword evidence="9" id="KW-1185">Reference proteome</keyword>